<dbReference type="NCBIfam" id="TIGR01444">
    <property type="entry name" value="fkbM_fam"/>
    <property type="match status" value="1"/>
</dbReference>
<keyword evidence="2" id="KW-0808">Transferase</keyword>
<proteinExistence type="predicted"/>
<evidence type="ECO:0000259" key="1">
    <source>
        <dbReference type="Pfam" id="PF05050"/>
    </source>
</evidence>
<dbReference type="STRING" id="917.SAMN05216326_11241"/>
<dbReference type="InterPro" id="IPR029063">
    <property type="entry name" value="SAM-dependent_MTases_sf"/>
</dbReference>
<accession>A0A1H8ABC6</accession>
<dbReference type="EMBL" id="FOCP01000001">
    <property type="protein sequence ID" value="SEM67853.1"/>
    <property type="molecule type" value="Genomic_DNA"/>
</dbReference>
<dbReference type="GO" id="GO:0008168">
    <property type="term" value="F:methyltransferase activity"/>
    <property type="evidence" value="ECO:0007669"/>
    <property type="project" value="UniProtKB-KW"/>
</dbReference>
<feature type="domain" description="Methyltransferase FkbM" evidence="1">
    <location>
        <begin position="68"/>
        <end position="234"/>
    </location>
</feature>
<dbReference type="InterPro" id="IPR052514">
    <property type="entry name" value="SAM-dependent_MTase"/>
</dbReference>
<dbReference type="Gene3D" id="3.40.50.150">
    <property type="entry name" value="Vaccinia Virus protein VP39"/>
    <property type="match status" value="1"/>
</dbReference>
<evidence type="ECO:0000313" key="2">
    <source>
        <dbReference type="EMBL" id="SEM67853.1"/>
    </source>
</evidence>
<protein>
    <submittedName>
        <fullName evidence="2">Methyltransferase, FkbM family</fullName>
    </submittedName>
</protein>
<keyword evidence="2" id="KW-0489">Methyltransferase</keyword>
<organism evidence="2 3">
    <name type="scientific">Nitrosomonas marina</name>
    <dbReference type="NCBI Taxonomy" id="917"/>
    <lineage>
        <taxon>Bacteria</taxon>
        <taxon>Pseudomonadati</taxon>
        <taxon>Pseudomonadota</taxon>
        <taxon>Betaproteobacteria</taxon>
        <taxon>Nitrosomonadales</taxon>
        <taxon>Nitrosomonadaceae</taxon>
        <taxon>Nitrosomonas</taxon>
    </lineage>
</organism>
<dbReference type="AlphaFoldDB" id="A0A1H8ABC6"/>
<dbReference type="InterPro" id="IPR006342">
    <property type="entry name" value="FkbM_mtfrase"/>
</dbReference>
<dbReference type="PANTHER" id="PTHR34203">
    <property type="entry name" value="METHYLTRANSFERASE, FKBM FAMILY PROTEIN"/>
    <property type="match status" value="1"/>
</dbReference>
<dbReference type="PANTHER" id="PTHR34203:SF15">
    <property type="entry name" value="SLL1173 PROTEIN"/>
    <property type="match status" value="1"/>
</dbReference>
<evidence type="ECO:0000313" key="3">
    <source>
        <dbReference type="Proteomes" id="UP000199459"/>
    </source>
</evidence>
<dbReference type="Proteomes" id="UP000199459">
    <property type="component" value="Unassembled WGS sequence"/>
</dbReference>
<gene>
    <name evidence="2" type="ORF">SAMN05216325_10156</name>
</gene>
<dbReference type="GO" id="GO:0032259">
    <property type="term" value="P:methylation"/>
    <property type="evidence" value="ECO:0007669"/>
    <property type="project" value="UniProtKB-KW"/>
</dbReference>
<dbReference type="RefSeq" id="WP_090626895.1">
    <property type="nucleotide sequence ID" value="NZ_FOCP01000001.1"/>
</dbReference>
<name>A0A1H8ABC6_9PROT</name>
<reference evidence="2 3" key="1">
    <citation type="submission" date="2016-10" db="EMBL/GenBank/DDBJ databases">
        <authorList>
            <person name="de Groot N.N."/>
        </authorList>
    </citation>
    <scope>NUCLEOTIDE SEQUENCE [LARGE SCALE GENOMIC DNA]</scope>
    <source>
        <strain evidence="2 3">Nm22</strain>
    </source>
</reference>
<dbReference type="SUPFAM" id="SSF53335">
    <property type="entry name" value="S-adenosyl-L-methionine-dependent methyltransferases"/>
    <property type="match status" value="1"/>
</dbReference>
<dbReference type="Pfam" id="PF05050">
    <property type="entry name" value="Methyltransf_21"/>
    <property type="match status" value="1"/>
</dbReference>
<dbReference type="OrthoDB" id="7016221at2"/>
<sequence>MLVNFFKNIVIAFYQLIGGFTRTTVRGQPIRIAVDHWRVLKRARNYSIKEPDTLDWLDQFKPDTCYFDIGANIGQYSLYPAKKYGQSVQIFAFEPQSNNYYSLNKNVYINGLADQIAAYCVAVSGKTEFSKLYIPKFIPGGNRSQFGREDVRNMKIPATHIQGMFGVTLDDLCGLWGFPYPNYMKIDVDGIEISILRGAEKVLRNPQLVSVIIELGTANEQEEAVQLMSAAGFQVKHKTTQNWGETCFIFERP</sequence>